<dbReference type="RefSeq" id="WP_350413488.1">
    <property type="nucleotide sequence ID" value="NZ_JBEOKT010000016.1"/>
</dbReference>
<evidence type="ECO:0000313" key="5">
    <source>
        <dbReference type="EMBL" id="MER2998964.1"/>
    </source>
</evidence>
<accession>A0ABV1RX71</accession>
<keyword evidence="1 3" id="KW-0732">Signal</keyword>
<dbReference type="PANTHER" id="PTHR46769:SF2">
    <property type="entry name" value="FIBROCYSTIN-L ISOFORM 2 PRECURSOR-RELATED"/>
    <property type="match status" value="1"/>
</dbReference>
<protein>
    <submittedName>
        <fullName evidence="5">Heparin lyase I family protein</fullName>
    </submittedName>
</protein>
<dbReference type="Pfam" id="PF07691">
    <property type="entry name" value="PA14"/>
    <property type="match status" value="1"/>
</dbReference>
<feature type="region of interest" description="Disordered" evidence="2">
    <location>
        <begin position="282"/>
        <end position="311"/>
    </location>
</feature>
<feature type="signal peptide" evidence="3">
    <location>
        <begin position="1"/>
        <end position="20"/>
    </location>
</feature>
<keyword evidence="5" id="KW-0456">Lyase</keyword>
<dbReference type="PROSITE" id="PS51820">
    <property type="entry name" value="PA14"/>
    <property type="match status" value="1"/>
</dbReference>
<proteinExistence type="predicted"/>
<dbReference type="Pfam" id="PF14099">
    <property type="entry name" value="Polysacc_lyase"/>
    <property type="match status" value="1"/>
</dbReference>
<feature type="region of interest" description="Disordered" evidence="2">
    <location>
        <begin position="457"/>
        <end position="489"/>
    </location>
</feature>
<keyword evidence="6" id="KW-1185">Reference proteome</keyword>
<dbReference type="SUPFAM" id="SSF56988">
    <property type="entry name" value="Anthrax protective antigen"/>
    <property type="match status" value="1"/>
</dbReference>
<evidence type="ECO:0000256" key="3">
    <source>
        <dbReference type="SAM" id="SignalP"/>
    </source>
</evidence>
<gene>
    <name evidence="5" type="ORF">ABS362_15525</name>
</gene>
<dbReference type="GO" id="GO:0016829">
    <property type="term" value="F:lyase activity"/>
    <property type="evidence" value="ECO:0007669"/>
    <property type="project" value="UniProtKB-KW"/>
</dbReference>
<name>A0ABV1RX71_9BACT</name>
<dbReference type="EMBL" id="JBEOKT010000016">
    <property type="protein sequence ID" value="MER2998964.1"/>
    <property type="molecule type" value="Genomic_DNA"/>
</dbReference>
<evidence type="ECO:0000259" key="4">
    <source>
        <dbReference type="PROSITE" id="PS51820"/>
    </source>
</evidence>
<reference evidence="5 6" key="1">
    <citation type="submission" date="2024-06" db="EMBL/GenBank/DDBJ databases">
        <title>Pontibacter populi HYL7-15.</title>
        <authorList>
            <person name="Kim M.K."/>
        </authorList>
    </citation>
    <scope>NUCLEOTIDE SEQUENCE [LARGE SCALE GENOMIC DNA]</scope>
    <source>
        <strain evidence="5 6">HYL7-15</strain>
    </source>
</reference>
<dbReference type="Gene3D" id="2.60.120.1560">
    <property type="match status" value="1"/>
</dbReference>
<dbReference type="InterPro" id="IPR037524">
    <property type="entry name" value="PA14/GLEYA"/>
</dbReference>
<evidence type="ECO:0000313" key="6">
    <source>
        <dbReference type="Proteomes" id="UP001476807"/>
    </source>
</evidence>
<dbReference type="PROSITE" id="PS51257">
    <property type="entry name" value="PROKAR_LIPOPROTEIN"/>
    <property type="match status" value="1"/>
</dbReference>
<dbReference type="InterPro" id="IPR052387">
    <property type="entry name" value="Fibrocystin"/>
</dbReference>
<evidence type="ECO:0000256" key="2">
    <source>
        <dbReference type="SAM" id="MobiDB-lite"/>
    </source>
</evidence>
<dbReference type="InterPro" id="IPR011658">
    <property type="entry name" value="PA14_dom"/>
</dbReference>
<comment type="caution">
    <text evidence="5">The sequence shown here is derived from an EMBL/GenBank/DDBJ whole genome shotgun (WGS) entry which is preliminary data.</text>
</comment>
<dbReference type="InterPro" id="IPR025975">
    <property type="entry name" value="Polysacc_lyase"/>
</dbReference>
<sequence>MKTKSNSVVASLLLAFLTFSCDPNEQELPTPSAGSDTLNATSINNISSLNLLYEEFFDGADPLSSLSKETAASYSMQVSDLYSYSGDKSLRFELRDTDNKVAGGTRSEIVFDPATGNDRWYSFAAYFPSSDYARDTKAESLTQWHAWPDFDLGENWRSPALGFQNINDKFVLDIGYNVNKVSTGVQSKKSYDLGTVTKDKWHEFVFHIIHSYGEDGLVEVWHNGTKVLEHRGGNSYNDAQLPYWKIGIYKWAWNDEQTTDTNKRVLYYDNIKVGNEKATLEEMRGNSVAAPTPVVEEPTSTQPETGLPATGTGKITREFWSGIYGSNVSVIPVNSAPSEKTELSLFETPSDVANNYGQRVRGYVTAPVSGNYTFWIASDDMADLYLSSSDDPAKKVKIASVSSWTNVREWTKFSSQKSAAIYLEAGKRYYIEALHLESKGLDNLAVGWTLPNGAQERPIPGKYLSPMSNTGSTETTPEPTPTEPSTPIVDTNPAVVSYTIINADTDRDVLTFSNSTTISLSKLGLKNINIRANTNTAKTGSVNLKMWGDWGRTVTDNTAPYSLFWEANGNYHNWKVPTGTYNLIATPYSDANGKGVAGSELKATLTVTL</sequence>
<feature type="chain" id="PRO_5045532068" evidence="3">
    <location>
        <begin position="21"/>
        <end position="609"/>
    </location>
</feature>
<organism evidence="5 6">
    <name type="scientific">Pontibacter populi</name>
    <dbReference type="NCBI Taxonomy" id="890055"/>
    <lineage>
        <taxon>Bacteria</taxon>
        <taxon>Pseudomonadati</taxon>
        <taxon>Bacteroidota</taxon>
        <taxon>Cytophagia</taxon>
        <taxon>Cytophagales</taxon>
        <taxon>Hymenobacteraceae</taxon>
        <taxon>Pontibacter</taxon>
    </lineage>
</organism>
<dbReference type="Proteomes" id="UP001476807">
    <property type="component" value="Unassembled WGS sequence"/>
</dbReference>
<dbReference type="Gene3D" id="2.60.120.200">
    <property type="match status" value="1"/>
</dbReference>
<evidence type="ECO:0000256" key="1">
    <source>
        <dbReference type="ARBA" id="ARBA00022729"/>
    </source>
</evidence>
<feature type="domain" description="PA14" evidence="4">
    <location>
        <begin position="310"/>
        <end position="462"/>
    </location>
</feature>
<dbReference type="PANTHER" id="PTHR46769">
    <property type="entry name" value="POLYCYSTIC KIDNEY AND HEPATIC DISEASE 1 (AUTOSOMAL RECESSIVE)-LIKE 1"/>
    <property type="match status" value="1"/>
</dbReference>
<dbReference type="SMART" id="SM00758">
    <property type="entry name" value="PA14"/>
    <property type="match status" value="1"/>
</dbReference>